<feature type="region of interest" description="Disordered" evidence="1">
    <location>
        <begin position="1113"/>
        <end position="1136"/>
    </location>
</feature>
<keyword evidence="2" id="KW-0812">Transmembrane</keyword>
<accession>A0A498S878</accession>
<dbReference type="Proteomes" id="UP000276991">
    <property type="component" value="Unassembled WGS sequence"/>
</dbReference>
<feature type="compositionally biased region" description="Low complexity" evidence="1">
    <location>
        <begin position="165"/>
        <end position="177"/>
    </location>
</feature>
<sequence>MVLSGWVGVVMLRGLEVMRCLVRTLFYDIVGIFLFNTFTYLIGGVLVEIDCDRANREKQPALYSGFIPLQSLHLSFHPVSRSSPTDYMIAAEEESLAESFINKEETMEQEDGEVSDASNCDIVNDEGEIVDQQMSQSNREEDDISAKTDVNVSKKTALEKLKNMSFSSKSKLPVRSSSMERREREKKDRQTLITPKLQHSPRRDNDEERRQRKRRWEERNDEQEHHQTLVEERPRPLREAVTAAHVTPLPISKPLEPARPNDQPHTLRQRIEKLITVQESEAINMSDKELRNLIARMCELSKEQQRLQRGRQIQFDTLQEIYMEVKDDIEKLYIRVPVHLRMDFPLPPQTLHPSASSSGGPLQMNGRTTAFQLEQRFRLPSRFDPSQTVTNANMQLNSGNDPEVIVRNKEGCVGGRIGFGEVGSVSSDAQRALGSRNGGIYSSLNEHGMFEDISRIGLGSGGTLLRNDGGSNPTTTVERVPHTDSSSEPIIHSANGKKPPFPSLNGPAHLDQSASVIPSTSACDLGPKPLFSRLDFGDGSSRFSEGGSSHDLPAQMSSFSDRPAQLMSFGNTASPNQASHSMGRQIYDTPDKSATSTYTVVQTNALKKIESGENDGGIRTVNQHSFIHSGSQGPNSFIHLNKTPSPMSDFSPNVSLRAVSNSVDTDSALCSTYHGSPIRLNSNEIQSSSQVPLPNLSEPPPPFGTAPINGPSVLRNKVSNTVFLNTMQSSNIVPSQAIPAPTGSAPAYPSEHAVGTIQPLSSTSTTSALNVLSGNNNATQNLQPQPGNATVAAAQPLISLHSGSSAVSVPPPDFSVPPPLAPSLTARANVAKSITTNLLNHAEPASSADSRTGPNPALQRSLSHIKGGVLTSSTVLTGLPSMNVPPPSFSIPPPRAPNVGPVFPTPPPMATSGITSGPRPANLVSPIVVPPPNLMSGPVSLNCPPPDMSQPPPNIRSTLGASNPENIQQIVNAVVGQSTVSGQTPVEVVTELIANAYNRAGGVRLHHDASLKQRMSVATENTVMMNKMRTPTPAGPPRPLSSVGKLPPPLMLSPGTRGGPASRISSFNKRKGLQIRPSSTRPQQRQKRQISDMVAIIPDEHARCGSGNGWTVSKHSGLRSPEASKQAGNVVPGVGW</sequence>
<gene>
    <name evidence="3" type="ORF">NAV_LOCUS227</name>
</gene>
<feature type="transmembrane region" description="Helical" evidence="2">
    <location>
        <begin position="25"/>
        <end position="47"/>
    </location>
</feature>
<feature type="region of interest" description="Disordered" evidence="1">
    <location>
        <begin position="1053"/>
        <end position="1089"/>
    </location>
</feature>
<feature type="compositionally biased region" description="Basic and acidic residues" evidence="1">
    <location>
        <begin position="178"/>
        <end position="190"/>
    </location>
</feature>
<dbReference type="EMBL" id="UPTC01000013">
    <property type="protein sequence ID" value="VBB25397.1"/>
    <property type="molecule type" value="Genomic_DNA"/>
</dbReference>
<evidence type="ECO:0000256" key="2">
    <source>
        <dbReference type="SAM" id="Phobius"/>
    </source>
</evidence>
<dbReference type="STRING" id="6277.A0A498S878"/>
<evidence type="ECO:0000313" key="3">
    <source>
        <dbReference type="EMBL" id="VBB25397.1"/>
    </source>
</evidence>
<feature type="region of interest" description="Disordered" evidence="1">
    <location>
        <begin position="161"/>
        <end position="236"/>
    </location>
</feature>
<dbReference type="OrthoDB" id="5819795at2759"/>
<name>A0A498S878_ACAVI</name>
<keyword evidence="2" id="KW-0472">Membrane</keyword>
<evidence type="ECO:0000256" key="1">
    <source>
        <dbReference type="SAM" id="MobiDB-lite"/>
    </source>
</evidence>
<feature type="compositionally biased region" description="Basic and acidic residues" evidence="1">
    <location>
        <begin position="201"/>
        <end position="236"/>
    </location>
</feature>
<proteinExistence type="predicted"/>
<keyword evidence="2" id="KW-1133">Transmembrane helix</keyword>
<dbReference type="AlphaFoldDB" id="A0A498S878"/>
<organism evidence="3 4">
    <name type="scientific">Acanthocheilonema viteae</name>
    <name type="common">Filarial nematode worm</name>
    <name type="synonym">Dipetalonema viteae</name>
    <dbReference type="NCBI Taxonomy" id="6277"/>
    <lineage>
        <taxon>Eukaryota</taxon>
        <taxon>Metazoa</taxon>
        <taxon>Ecdysozoa</taxon>
        <taxon>Nematoda</taxon>
        <taxon>Chromadorea</taxon>
        <taxon>Rhabditida</taxon>
        <taxon>Spirurina</taxon>
        <taxon>Spiruromorpha</taxon>
        <taxon>Filarioidea</taxon>
        <taxon>Onchocercidae</taxon>
        <taxon>Acanthocheilonema</taxon>
    </lineage>
</organism>
<feature type="compositionally biased region" description="Polar residues" evidence="1">
    <location>
        <begin position="469"/>
        <end position="488"/>
    </location>
</feature>
<feature type="region of interest" description="Disordered" evidence="1">
    <location>
        <begin position="464"/>
        <end position="512"/>
    </location>
</feature>
<reference evidence="3 4" key="1">
    <citation type="submission" date="2018-08" db="EMBL/GenBank/DDBJ databases">
        <authorList>
            <person name="Laetsch R D."/>
            <person name="Stevens L."/>
            <person name="Kumar S."/>
            <person name="Blaxter L. M."/>
        </authorList>
    </citation>
    <scope>NUCLEOTIDE SEQUENCE [LARGE SCALE GENOMIC DNA]</scope>
</reference>
<evidence type="ECO:0000313" key="4">
    <source>
        <dbReference type="Proteomes" id="UP000276991"/>
    </source>
</evidence>
<feature type="compositionally biased region" description="Polar residues" evidence="1">
    <location>
        <begin position="847"/>
        <end position="862"/>
    </location>
</feature>
<feature type="region of interest" description="Disordered" evidence="1">
    <location>
        <begin position="842"/>
        <end position="865"/>
    </location>
</feature>
<protein>
    <submittedName>
        <fullName evidence="3">Uncharacterized protein</fullName>
    </submittedName>
</protein>
<keyword evidence="4" id="KW-1185">Reference proteome</keyword>